<dbReference type="InterPro" id="IPR051304">
    <property type="entry name" value="SCF_F-box_domain"/>
</dbReference>
<feature type="domain" description="KIB1-4 beta-propeller" evidence="1">
    <location>
        <begin position="70"/>
        <end position="333"/>
    </location>
</feature>
<dbReference type="Pfam" id="PF12937">
    <property type="entry name" value="F-box-like"/>
    <property type="match status" value="1"/>
</dbReference>
<dbReference type="SUPFAM" id="SSF81383">
    <property type="entry name" value="F-box domain"/>
    <property type="match status" value="1"/>
</dbReference>
<dbReference type="Gene3D" id="1.20.1280.50">
    <property type="match status" value="1"/>
</dbReference>
<proteinExistence type="predicted"/>
<keyword evidence="4" id="KW-1185">Reference proteome</keyword>
<evidence type="ECO:0000259" key="2">
    <source>
        <dbReference type="Pfam" id="PF12937"/>
    </source>
</evidence>
<evidence type="ECO:0000313" key="4">
    <source>
        <dbReference type="Proteomes" id="UP001187192"/>
    </source>
</evidence>
<dbReference type="AlphaFoldDB" id="A0AA87ZSM8"/>
<dbReference type="InterPro" id="IPR036047">
    <property type="entry name" value="F-box-like_dom_sf"/>
</dbReference>
<accession>A0AA87ZSM8</accession>
<reference evidence="3" key="1">
    <citation type="submission" date="2023-07" db="EMBL/GenBank/DDBJ databases">
        <title>draft genome sequence of fig (Ficus carica).</title>
        <authorList>
            <person name="Takahashi T."/>
            <person name="Nishimura K."/>
        </authorList>
    </citation>
    <scope>NUCLEOTIDE SEQUENCE</scope>
</reference>
<protein>
    <recommendedName>
        <fullName evidence="5">F-box protein</fullName>
    </recommendedName>
</protein>
<dbReference type="InterPro" id="IPR005174">
    <property type="entry name" value="KIB1-4_b-propeller"/>
</dbReference>
<comment type="caution">
    <text evidence="3">The sequence shown here is derived from an EMBL/GenBank/DDBJ whole genome shotgun (WGS) entry which is preliminary data.</text>
</comment>
<dbReference type="PANTHER" id="PTHR47123:SF15">
    <property type="entry name" value="F-BOX PROTEIN SKIP23"/>
    <property type="match status" value="1"/>
</dbReference>
<dbReference type="EMBL" id="BTGU01000002">
    <property type="protein sequence ID" value="GMN28836.1"/>
    <property type="molecule type" value="Genomic_DNA"/>
</dbReference>
<dbReference type="CDD" id="cd09917">
    <property type="entry name" value="F-box_SF"/>
    <property type="match status" value="1"/>
</dbReference>
<sequence>MKRGRSRAEWSDLPKELLETIAGHLQTKTDVCRFRSVCKSWRLSVPPFKNPFFFPLCLPFFEPINRHQAFLSLTQSTLYYLNQPSLSPSSSSSRGWLVKIREGRDDLQNHLINPLSPLKICPFPDPFPKTLNLSNFRVFEVAKCYGLQFPNGSFGCFKVAFSPNPRPSLMIVTSGLLWHLQLSGHDNRWVLIDDMISPLSYDDVVLYRGKFFAVDDYGRAVLIDPSSLGLTEIVPRMIAREGQKKRLVKSKGELLLVDRYPDKKWDKSGDIKVEFRVFKLEIEQKRWVEVKSLDDRILFLGHDCSFTLPARCFGGGCKGNCIVFADPVFMVFSLNDGKLSPMDQHPEYISIFYPPST</sequence>
<feature type="domain" description="F-box" evidence="2">
    <location>
        <begin position="10"/>
        <end position="42"/>
    </location>
</feature>
<organism evidence="3 4">
    <name type="scientific">Ficus carica</name>
    <name type="common">Common fig</name>
    <dbReference type="NCBI Taxonomy" id="3494"/>
    <lineage>
        <taxon>Eukaryota</taxon>
        <taxon>Viridiplantae</taxon>
        <taxon>Streptophyta</taxon>
        <taxon>Embryophyta</taxon>
        <taxon>Tracheophyta</taxon>
        <taxon>Spermatophyta</taxon>
        <taxon>Magnoliopsida</taxon>
        <taxon>eudicotyledons</taxon>
        <taxon>Gunneridae</taxon>
        <taxon>Pentapetalae</taxon>
        <taxon>rosids</taxon>
        <taxon>fabids</taxon>
        <taxon>Rosales</taxon>
        <taxon>Moraceae</taxon>
        <taxon>Ficeae</taxon>
        <taxon>Ficus</taxon>
    </lineage>
</organism>
<evidence type="ECO:0008006" key="5">
    <source>
        <dbReference type="Google" id="ProtNLM"/>
    </source>
</evidence>
<dbReference type="Proteomes" id="UP001187192">
    <property type="component" value="Unassembled WGS sequence"/>
</dbReference>
<dbReference type="PANTHER" id="PTHR47123">
    <property type="entry name" value="F-BOX PROTEIN SKIP23"/>
    <property type="match status" value="1"/>
</dbReference>
<dbReference type="Pfam" id="PF03478">
    <property type="entry name" value="Beta-prop_KIB1-4"/>
    <property type="match status" value="1"/>
</dbReference>
<gene>
    <name evidence="3" type="ORF">TIFTF001_002187</name>
</gene>
<name>A0AA87ZSM8_FICCA</name>
<evidence type="ECO:0000259" key="1">
    <source>
        <dbReference type="Pfam" id="PF03478"/>
    </source>
</evidence>
<dbReference type="InterPro" id="IPR001810">
    <property type="entry name" value="F-box_dom"/>
</dbReference>
<evidence type="ECO:0000313" key="3">
    <source>
        <dbReference type="EMBL" id="GMN28836.1"/>
    </source>
</evidence>